<comment type="catalytic activity">
    <reaction evidence="16">
        <text>12-(9Z-hexadecenoyloxy)-octadecanoate + H2O = 12-hydroxyoctadecanoate + (9Z)-hexadecenoate + H(+)</text>
        <dbReference type="Rhea" id="RHEA:52072"/>
        <dbReference type="ChEBI" id="CHEBI:15377"/>
        <dbReference type="ChEBI" id="CHEBI:15378"/>
        <dbReference type="ChEBI" id="CHEBI:32372"/>
        <dbReference type="ChEBI" id="CHEBI:84201"/>
        <dbReference type="ChEBI" id="CHEBI:136312"/>
    </reaction>
    <physiologicalReaction direction="left-to-right" evidence="16">
        <dbReference type="Rhea" id="RHEA:52073"/>
    </physiologicalReaction>
</comment>
<keyword evidence="6 17" id="KW-0472">Membrane</keyword>
<dbReference type="Bgee" id="ENSOANG00000041008">
    <property type="expression patterns" value="Expressed in liver and 8 other cell types or tissues"/>
</dbReference>
<evidence type="ECO:0000256" key="7">
    <source>
        <dbReference type="ARBA" id="ARBA00047368"/>
    </source>
</evidence>
<keyword evidence="19" id="KW-1185">Reference proteome</keyword>
<dbReference type="AlphaFoldDB" id="A0A6I8N176"/>
<dbReference type="InParanoid" id="A0A6I8N176"/>
<dbReference type="GO" id="GO:0003332">
    <property type="term" value="P:negative regulation of extracellular matrix constituent secretion"/>
    <property type="evidence" value="ECO:0007669"/>
    <property type="project" value="Ensembl"/>
</dbReference>
<evidence type="ECO:0000256" key="16">
    <source>
        <dbReference type="ARBA" id="ARBA00049428"/>
    </source>
</evidence>
<evidence type="ECO:0000256" key="12">
    <source>
        <dbReference type="ARBA" id="ARBA00048800"/>
    </source>
</evidence>
<dbReference type="PANTHER" id="PTHR10989">
    <property type="entry name" value="ANDROGEN-INDUCED PROTEIN 1-RELATED"/>
    <property type="match status" value="1"/>
</dbReference>
<feature type="transmembrane region" description="Helical" evidence="17">
    <location>
        <begin position="43"/>
        <end position="64"/>
    </location>
</feature>
<name>A0A6I8N176_ORNAN</name>
<dbReference type="GO" id="GO:0140052">
    <property type="term" value="P:cellular response to oxidised low-density lipoprotein particle stimulus"/>
    <property type="evidence" value="ECO:0007669"/>
    <property type="project" value="Ensembl"/>
</dbReference>
<dbReference type="FunCoup" id="A0A6I8N176">
    <property type="interactions" value="19"/>
</dbReference>
<dbReference type="GO" id="GO:0030195">
    <property type="term" value="P:negative regulation of blood coagulation"/>
    <property type="evidence" value="ECO:0007669"/>
    <property type="project" value="Ensembl"/>
</dbReference>
<proteinExistence type="inferred from homology"/>
<evidence type="ECO:0000313" key="18">
    <source>
        <dbReference type="Ensembl" id="ENSOANP00000034664.1"/>
    </source>
</evidence>
<comment type="similarity">
    <text evidence="3">Belongs to the AIG1 family.</text>
</comment>
<dbReference type="GO" id="GO:0016787">
    <property type="term" value="F:hydrolase activity"/>
    <property type="evidence" value="ECO:0007669"/>
    <property type="project" value="Ensembl"/>
</dbReference>
<dbReference type="Ensembl" id="ENSOANT00000049286.1">
    <property type="protein sequence ID" value="ENSOANP00000034664.1"/>
    <property type="gene ID" value="ENSOANG00000041008.1"/>
</dbReference>
<comment type="catalytic activity">
    <reaction evidence="7">
        <text>12-hexadecanoyloxy-octadecanoate + H2O = 12-hydroxyoctadecanoate + hexadecanoate + H(+)</text>
        <dbReference type="Rhea" id="RHEA:52056"/>
        <dbReference type="ChEBI" id="CHEBI:7896"/>
        <dbReference type="ChEBI" id="CHEBI:15377"/>
        <dbReference type="ChEBI" id="CHEBI:15378"/>
        <dbReference type="ChEBI" id="CHEBI:83677"/>
        <dbReference type="ChEBI" id="CHEBI:84201"/>
    </reaction>
    <physiologicalReaction direction="left-to-right" evidence="7">
        <dbReference type="Rhea" id="RHEA:52057"/>
    </physiologicalReaction>
</comment>
<comment type="catalytic activity">
    <reaction evidence="13">
        <text>9-octadecanoyloxy-octadecanoate + H2O = 9-hydroxy-octadecanoate + octadecanoate + H(+)</text>
        <dbReference type="Rhea" id="RHEA:52096"/>
        <dbReference type="ChEBI" id="CHEBI:15377"/>
        <dbReference type="ChEBI" id="CHEBI:15378"/>
        <dbReference type="ChEBI" id="CHEBI:25629"/>
        <dbReference type="ChEBI" id="CHEBI:136286"/>
        <dbReference type="ChEBI" id="CHEBI:136373"/>
    </reaction>
    <physiologicalReaction direction="left-to-right" evidence="13">
        <dbReference type="Rhea" id="RHEA:52097"/>
    </physiologicalReaction>
</comment>
<dbReference type="GO" id="GO:0010628">
    <property type="term" value="P:positive regulation of gene expression"/>
    <property type="evidence" value="ECO:0007669"/>
    <property type="project" value="Ensembl"/>
</dbReference>
<dbReference type="GO" id="GO:0071383">
    <property type="term" value="P:cellular response to steroid hormone stimulus"/>
    <property type="evidence" value="ECO:0007669"/>
    <property type="project" value="Ensembl"/>
</dbReference>
<feature type="transmembrane region" description="Helical" evidence="17">
    <location>
        <begin position="126"/>
        <end position="145"/>
    </location>
</feature>
<comment type="subcellular location">
    <subcellularLocation>
        <location evidence="2">Endomembrane system</location>
        <topology evidence="2">Multi-pass membrane protein</topology>
    </subcellularLocation>
</comment>
<dbReference type="GO" id="GO:0009986">
    <property type="term" value="C:cell surface"/>
    <property type="evidence" value="ECO:0007669"/>
    <property type="project" value="Ensembl"/>
</dbReference>
<evidence type="ECO:0000256" key="1">
    <source>
        <dbReference type="ARBA" id="ARBA00000923"/>
    </source>
</evidence>
<reference evidence="18" key="3">
    <citation type="submission" date="2025-09" db="UniProtKB">
        <authorList>
            <consortium name="Ensembl"/>
        </authorList>
    </citation>
    <scope>IDENTIFICATION</scope>
    <source>
        <strain evidence="18">Glennie</strain>
    </source>
</reference>
<evidence type="ECO:0000256" key="10">
    <source>
        <dbReference type="ARBA" id="ARBA00048680"/>
    </source>
</evidence>
<evidence type="ECO:0000256" key="2">
    <source>
        <dbReference type="ARBA" id="ARBA00004127"/>
    </source>
</evidence>
<dbReference type="GO" id="GO:0051897">
    <property type="term" value="P:positive regulation of phosphatidylinositol 3-kinase/protein kinase B signal transduction"/>
    <property type="evidence" value="ECO:0007669"/>
    <property type="project" value="Ensembl"/>
</dbReference>
<organism evidence="18 19">
    <name type="scientific">Ornithorhynchus anatinus</name>
    <name type="common">Duckbill platypus</name>
    <dbReference type="NCBI Taxonomy" id="9258"/>
    <lineage>
        <taxon>Eukaryota</taxon>
        <taxon>Metazoa</taxon>
        <taxon>Chordata</taxon>
        <taxon>Craniata</taxon>
        <taxon>Vertebrata</taxon>
        <taxon>Euteleostomi</taxon>
        <taxon>Mammalia</taxon>
        <taxon>Monotremata</taxon>
        <taxon>Ornithorhynchidae</taxon>
        <taxon>Ornithorhynchus</taxon>
    </lineage>
</organism>
<evidence type="ECO:0000256" key="5">
    <source>
        <dbReference type="ARBA" id="ARBA00022989"/>
    </source>
</evidence>
<feature type="transmembrane region" description="Helical" evidence="17">
    <location>
        <begin position="157"/>
        <end position="176"/>
    </location>
</feature>
<evidence type="ECO:0000256" key="15">
    <source>
        <dbReference type="ARBA" id="ARBA00049322"/>
    </source>
</evidence>
<comment type="catalytic activity">
    <reaction evidence="15">
        <text>13-(9Z-hexadecenoyloxy)-octadecanoate + H2O = 13-hydroxy-octadecanoate + (9Z)-hexadecenoate + H(+)</text>
        <dbReference type="Rhea" id="RHEA:52076"/>
        <dbReference type="ChEBI" id="CHEBI:15377"/>
        <dbReference type="ChEBI" id="CHEBI:15378"/>
        <dbReference type="ChEBI" id="CHEBI:32372"/>
        <dbReference type="ChEBI" id="CHEBI:136304"/>
        <dbReference type="ChEBI" id="CHEBI:136315"/>
    </reaction>
    <physiologicalReaction direction="left-to-right" evidence="15">
        <dbReference type="Rhea" id="RHEA:52077"/>
    </physiologicalReaction>
</comment>
<evidence type="ECO:0000256" key="8">
    <source>
        <dbReference type="ARBA" id="ARBA00047427"/>
    </source>
</evidence>
<reference evidence="18" key="2">
    <citation type="submission" date="2025-08" db="UniProtKB">
        <authorList>
            <consortium name="Ensembl"/>
        </authorList>
    </citation>
    <scope>IDENTIFICATION</scope>
    <source>
        <strain evidence="18">Glennie</strain>
    </source>
</reference>
<evidence type="ECO:0000256" key="13">
    <source>
        <dbReference type="ARBA" id="ARBA00049221"/>
    </source>
</evidence>
<dbReference type="GeneTree" id="ENSGT00940000158284"/>
<dbReference type="Pfam" id="PF04750">
    <property type="entry name" value="Far-17a_AIG1"/>
    <property type="match status" value="1"/>
</dbReference>
<comment type="catalytic activity">
    <reaction evidence="8">
        <text>13-octadecanoyloxy-octadecanoate + H2O = 13-hydroxy-octadecanoate + octadecanoate + H(+)</text>
        <dbReference type="Rhea" id="RHEA:52084"/>
        <dbReference type="ChEBI" id="CHEBI:15377"/>
        <dbReference type="ChEBI" id="CHEBI:15378"/>
        <dbReference type="ChEBI" id="CHEBI:25629"/>
        <dbReference type="ChEBI" id="CHEBI:136304"/>
        <dbReference type="ChEBI" id="CHEBI:136335"/>
    </reaction>
    <physiologicalReaction direction="left-to-right" evidence="8">
        <dbReference type="Rhea" id="RHEA:52085"/>
    </physiologicalReaction>
</comment>
<evidence type="ECO:0000256" key="3">
    <source>
        <dbReference type="ARBA" id="ARBA00009300"/>
    </source>
</evidence>
<evidence type="ECO:0000256" key="14">
    <source>
        <dbReference type="ARBA" id="ARBA00049296"/>
    </source>
</evidence>
<accession>A0A6I8N176</accession>
<dbReference type="GO" id="GO:2000402">
    <property type="term" value="P:negative regulation of lymphocyte migration"/>
    <property type="evidence" value="ECO:0007669"/>
    <property type="project" value="Ensembl"/>
</dbReference>
<evidence type="ECO:0000313" key="19">
    <source>
        <dbReference type="Proteomes" id="UP000002279"/>
    </source>
</evidence>
<dbReference type="GO" id="GO:0005901">
    <property type="term" value="C:caveola"/>
    <property type="evidence" value="ECO:0007669"/>
    <property type="project" value="Ensembl"/>
</dbReference>
<evidence type="ECO:0000256" key="9">
    <source>
        <dbReference type="ARBA" id="ARBA00047863"/>
    </source>
</evidence>
<comment type="catalytic activity">
    <reaction evidence="14">
        <text>13-(9Z-octadecenoyloxy)-octadecanoate + H2O = 13-hydroxy-octadecanoate + (9Z)-octadecenoate + H(+)</text>
        <dbReference type="Rhea" id="RHEA:52064"/>
        <dbReference type="ChEBI" id="CHEBI:15377"/>
        <dbReference type="ChEBI" id="CHEBI:15378"/>
        <dbReference type="ChEBI" id="CHEBI:30823"/>
        <dbReference type="ChEBI" id="CHEBI:136303"/>
        <dbReference type="ChEBI" id="CHEBI:136304"/>
    </reaction>
    <physiologicalReaction direction="left-to-right" evidence="14">
        <dbReference type="Rhea" id="RHEA:52065"/>
    </physiologicalReaction>
</comment>
<keyword evidence="5 17" id="KW-1133">Transmembrane helix</keyword>
<comment type="catalytic activity">
    <reaction evidence="1">
        <text>9-(9Z-hexadecenoyloxy)-octadecanoate + H2O = (9Z)-hexadecenoate + 9-hydroxy-octadecanoate + H(+)</text>
        <dbReference type="Rhea" id="RHEA:52068"/>
        <dbReference type="ChEBI" id="CHEBI:15377"/>
        <dbReference type="ChEBI" id="CHEBI:15378"/>
        <dbReference type="ChEBI" id="CHEBI:32372"/>
        <dbReference type="ChEBI" id="CHEBI:136286"/>
        <dbReference type="ChEBI" id="CHEBI:136309"/>
    </reaction>
    <physiologicalReaction direction="left-to-right" evidence="1">
        <dbReference type="Rhea" id="RHEA:52069"/>
    </physiologicalReaction>
</comment>
<dbReference type="GO" id="GO:0050709">
    <property type="term" value="P:negative regulation of protein secretion"/>
    <property type="evidence" value="ECO:0007669"/>
    <property type="project" value="Ensembl"/>
</dbReference>
<feature type="transmembrane region" description="Helical" evidence="17">
    <location>
        <begin position="85"/>
        <end position="106"/>
    </location>
</feature>
<dbReference type="GO" id="GO:0002042">
    <property type="term" value="P:cell migration involved in sprouting angiogenesis"/>
    <property type="evidence" value="ECO:0007669"/>
    <property type="project" value="Ensembl"/>
</dbReference>
<dbReference type="GO" id="GO:0012505">
    <property type="term" value="C:endomembrane system"/>
    <property type="evidence" value="ECO:0007669"/>
    <property type="project" value="UniProtKB-SubCell"/>
</dbReference>
<feature type="transmembrane region" description="Helical" evidence="17">
    <location>
        <begin position="188"/>
        <end position="211"/>
    </location>
</feature>
<reference evidence="18 19" key="1">
    <citation type="journal article" date="2008" name="Nature">
        <title>Genome analysis of the platypus reveals unique signatures of evolution.</title>
        <authorList>
            <person name="Warren W.C."/>
            <person name="Hillier L.W."/>
            <person name="Marshall Graves J.A."/>
            <person name="Birney E."/>
            <person name="Ponting C.P."/>
            <person name="Grutzner F."/>
            <person name="Belov K."/>
            <person name="Miller W."/>
            <person name="Clarke L."/>
            <person name="Chinwalla A.T."/>
            <person name="Yang S.P."/>
            <person name="Heger A."/>
            <person name="Locke D.P."/>
            <person name="Miethke P."/>
            <person name="Waters P.D."/>
            <person name="Veyrunes F."/>
            <person name="Fulton L."/>
            <person name="Fulton B."/>
            <person name="Graves T."/>
            <person name="Wallis J."/>
            <person name="Puente X.S."/>
            <person name="Lopez-Otin C."/>
            <person name="Ordonez G.R."/>
            <person name="Eichler E.E."/>
            <person name="Chen L."/>
            <person name="Cheng Z."/>
            <person name="Deakin J.E."/>
            <person name="Alsop A."/>
            <person name="Thompson K."/>
            <person name="Kirby P."/>
            <person name="Papenfuss A.T."/>
            <person name="Wakefield M.J."/>
            <person name="Olender T."/>
            <person name="Lancet D."/>
            <person name="Huttley G.A."/>
            <person name="Smit A.F."/>
            <person name="Pask A."/>
            <person name="Temple-Smith P."/>
            <person name="Batzer M.A."/>
            <person name="Walker J.A."/>
            <person name="Konkel M.K."/>
            <person name="Harris R.S."/>
            <person name="Whittington C.M."/>
            <person name="Wong E.S."/>
            <person name="Gemmell N.J."/>
            <person name="Buschiazzo E."/>
            <person name="Vargas Jentzsch I.M."/>
            <person name="Merkel A."/>
            <person name="Schmitz J."/>
            <person name="Zemann A."/>
            <person name="Churakov G."/>
            <person name="Kriegs J.O."/>
            <person name="Brosius J."/>
            <person name="Murchison E.P."/>
            <person name="Sachidanandam R."/>
            <person name="Smith C."/>
            <person name="Hannon G.J."/>
            <person name="Tsend-Ayush E."/>
            <person name="McMillan D."/>
            <person name="Attenborough R."/>
            <person name="Rens W."/>
            <person name="Ferguson-Smith M."/>
            <person name="Lefevre C.M."/>
            <person name="Sharp J.A."/>
            <person name="Nicholas K.R."/>
            <person name="Ray D.A."/>
            <person name="Kube M."/>
            <person name="Reinhardt R."/>
            <person name="Pringle T.H."/>
            <person name="Taylor J."/>
            <person name="Jones R.C."/>
            <person name="Nixon B."/>
            <person name="Dacheux J.L."/>
            <person name="Niwa H."/>
            <person name="Sekita Y."/>
            <person name="Huang X."/>
            <person name="Stark A."/>
            <person name="Kheradpour P."/>
            <person name="Kellis M."/>
            <person name="Flicek P."/>
            <person name="Chen Y."/>
            <person name="Webber C."/>
            <person name="Hardison R."/>
            <person name="Nelson J."/>
            <person name="Hallsworth-Pepin K."/>
            <person name="Delehaunty K."/>
            <person name="Markovic C."/>
            <person name="Minx P."/>
            <person name="Feng Y."/>
            <person name="Kremitzki C."/>
            <person name="Mitreva M."/>
            <person name="Glasscock J."/>
            <person name="Wylie T."/>
            <person name="Wohldmann P."/>
            <person name="Thiru P."/>
            <person name="Nhan M.N."/>
            <person name="Pohl C.S."/>
            <person name="Smith S.M."/>
            <person name="Hou S."/>
            <person name="Nefedov M."/>
            <person name="de Jong P.J."/>
            <person name="Renfree M.B."/>
            <person name="Mardis E.R."/>
            <person name="Wilson R.K."/>
        </authorList>
    </citation>
    <scope>NUCLEOTIDE SEQUENCE [LARGE SCALE GENOMIC DNA]</scope>
    <source>
        <strain evidence="18 19">Glennie</strain>
    </source>
</reference>
<evidence type="ECO:0000256" key="11">
    <source>
        <dbReference type="ARBA" id="ARBA00048701"/>
    </source>
</evidence>
<gene>
    <name evidence="18" type="primary">ADTRP</name>
</gene>
<comment type="catalytic activity">
    <reaction evidence="9">
        <text>9-hexadecanoyloxy-octadecanoate + H2O = 9-hydroxy-octadecanoate + hexadecanoate + H(+)</text>
        <dbReference type="Rhea" id="RHEA:52052"/>
        <dbReference type="ChEBI" id="CHEBI:7896"/>
        <dbReference type="ChEBI" id="CHEBI:15377"/>
        <dbReference type="ChEBI" id="CHEBI:15378"/>
        <dbReference type="ChEBI" id="CHEBI:83670"/>
        <dbReference type="ChEBI" id="CHEBI:136286"/>
    </reaction>
    <physiologicalReaction direction="left-to-right" evidence="9">
        <dbReference type="Rhea" id="RHEA:52053"/>
    </physiologicalReaction>
</comment>
<dbReference type="InterPro" id="IPR006838">
    <property type="entry name" value="ADTRP_AIG1"/>
</dbReference>
<dbReference type="Proteomes" id="UP000002279">
    <property type="component" value="Chromosome X2"/>
</dbReference>
<dbReference type="GO" id="GO:0042758">
    <property type="term" value="P:long-chain fatty acid catabolic process"/>
    <property type="evidence" value="ECO:0007669"/>
    <property type="project" value="Ensembl"/>
</dbReference>
<sequence length="232" mass="26689">KSLRSLQLSLYLHSCRLGHEGECQRRRSVTRLINRSHSLSNNWLQLSILSSWLLQAVYYGVTCLDGVLKRTKRTRGIKFVTTSRDLLFTVLAFPVSAFVFLAFWALYLYNRELIFPESLEKFIPGWLNHAMHTAILPISLIEVVITPHRYPSKKKGLILLGCSAVAYICWVLWIYAVTGKWVYPILDVLSPVSLAAFFFFSSVLIACTYLLGEQLNRLRWGDHGQHKKRKGK</sequence>
<evidence type="ECO:0000256" key="17">
    <source>
        <dbReference type="SAM" id="Phobius"/>
    </source>
</evidence>
<protein>
    <submittedName>
        <fullName evidence="18">Androgen dependent TFPI regulating protein</fullName>
    </submittedName>
</protein>
<keyword evidence="4 17" id="KW-0812">Transmembrane</keyword>
<comment type="catalytic activity">
    <reaction evidence="12">
        <text>9-(9Z-octadecenoyloxy)-octadecanoate + H2O = 9-hydroxy-octadecanoate + (9Z)-octadecenoate + H(+)</text>
        <dbReference type="Rhea" id="RHEA:52048"/>
        <dbReference type="ChEBI" id="CHEBI:15377"/>
        <dbReference type="ChEBI" id="CHEBI:15378"/>
        <dbReference type="ChEBI" id="CHEBI:30823"/>
        <dbReference type="ChEBI" id="CHEBI:136282"/>
        <dbReference type="ChEBI" id="CHEBI:136286"/>
    </reaction>
    <physiologicalReaction direction="left-to-right" evidence="12">
        <dbReference type="Rhea" id="RHEA:52049"/>
    </physiologicalReaction>
</comment>
<dbReference type="GO" id="GO:1903038">
    <property type="term" value="P:negative regulation of leukocyte cell-cell adhesion"/>
    <property type="evidence" value="ECO:0007669"/>
    <property type="project" value="Ensembl"/>
</dbReference>
<dbReference type="PANTHER" id="PTHR10989:SF17">
    <property type="entry name" value="ANDROGEN-DEPENDENT TFPI-REGULATING PROTEIN"/>
    <property type="match status" value="1"/>
</dbReference>
<comment type="catalytic activity">
    <reaction evidence="10">
        <text>12-octadecanoyloxy-octadecanoate + H2O = 12-hydroxyoctadecanoate + octadecanoate + H(+)</text>
        <dbReference type="Rhea" id="RHEA:52080"/>
        <dbReference type="ChEBI" id="CHEBI:15377"/>
        <dbReference type="ChEBI" id="CHEBI:15378"/>
        <dbReference type="ChEBI" id="CHEBI:25629"/>
        <dbReference type="ChEBI" id="CHEBI:84201"/>
        <dbReference type="ChEBI" id="CHEBI:136330"/>
    </reaction>
    <physiologicalReaction direction="left-to-right" evidence="10">
        <dbReference type="Rhea" id="RHEA:52081"/>
    </physiologicalReaction>
</comment>
<evidence type="ECO:0000256" key="6">
    <source>
        <dbReference type="ARBA" id="ARBA00023136"/>
    </source>
</evidence>
<comment type="catalytic activity">
    <reaction evidence="11">
        <text>12-(9Z-octadecenoyloxy)-octadecanoate + H2O = 12-hydroxyoctadecanoate + (9Z)-octadecenoate + H(+)</text>
        <dbReference type="Rhea" id="RHEA:52060"/>
        <dbReference type="ChEBI" id="CHEBI:15377"/>
        <dbReference type="ChEBI" id="CHEBI:15378"/>
        <dbReference type="ChEBI" id="CHEBI:30823"/>
        <dbReference type="ChEBI" id="CHEBI:84201"/>
        <dbReference type="ChEBI" id="CHEBI:136302"/>
    </reaction>
    <physiologicalReaction direction="left-to-right" evidence="11">
        <dbReference type="Rhea" id="RHEA:52061"/>
    </physiologicalReaction>
</comment>
<evidence type="ECO:0000256" key="4">
    <source>
        <dbReference type="ARBA" id="ARBA00022692"/>
    </source>
</evidence>